<accession>A0A4U5P9U2</accession>
<gene>
    <name evidence="2" type="ORF">L596_007584</name>
</gene>
<evidence type="ECO:0000256" key="1">
    <source>
        <dbReference type="SAM" id="MobiDB-lite"/>
    </source>
</evidence>
<keyword evidence="3" id="KW-1185">Reference proteome</keyword>
<sequence length="240" mass="27016">MLTSPEINGEERGPISAAQFVAQLQKEQSKKNDDNTRPKPKSNKHQESAMKQLISEDPVQKKIKQEVVEEQELPEATFHVDLAIQNRFEQNWSTGGTVSLVSFDRESLAATVPVEICVMEPEAELGVVEDTCEPEAMEIDLPIVGADKELPEMANAQELEKAAPLVEEGAPEIEELVDAREESAEPRTPMPMNQFLHNYMLRMQELKNKDPMKYFEMEVRVMNLLNNIGAQGEKNRNGLS</sequence>
<feature type="compositionally biased region" description="Basic and acidic residues" evidence="1">
    <location>
        <begin position="27"/>
        <end position="37"/>
    </location>
</feature>
<evidence type="ECO:0000313" key="2">
    <source>
        <dbReference type="EMBL" id="TKR93052.1"/>
    </source>
</evidence>
<protein>
    <submittedName>
        <fullName evidence="2">Uncharacterized protein</fullName>
    </submittedName>
</protein>
<dbReference type="Proteomes" id="UP000298663">
    <property type="component" value="Unassembled WGS sequence"/>
</dbReference>
<dbReference type="AlphaFoldDB" id="A0A4U5P9U2"/>
<proteinExistence type="predicted"/>
<organism evidence="2 3">
    <name type="scientific">Steinernema carpocapsae</name>
    <name type="common">Entomopathogenic nematode</name>
    <dbReference type="NCBI Taxonomy" id="34508"/>
    <lineage>
        <taxon>Eukaryota</taxon>
        <taxon>Metazoa</taxon>
        <taxon>Ecdysozoa</taxon>
        <taxon>Nematoda</taxon>
        <taxon>Chromadorea</taxon>
        <taxon>Rhabditida</taxon>
        <taxon>Tylenchina</taxon>
        <taxon>Panagrolaimomorpha</taxon>
        <taxon>Strongyloidoidea</taxon>
        <taxon>Steinernematidae</taxon>
        <taxon>Steinernema</taxon>
    </lineage>
</organism>
<dbReference type="EMBL" id="AZBU02000002">
    <property type="protein sequence ID" value="TKR93052.1"/>
    <property type="molecule type" value="Genomic_DNA"/>
</dbReference>
<feature type="region of interest" description="Disordered" evidence="1">
    <location>
        <begin position="1"/>
        <end position="56"/>
    </location>
</feature>
<reference evidence="2 3" key="2">
    <citation type="journal article" date="2019" name="G3 (Bethesda)">
        <title>Hybrid Assembly of the Genome of the Entomopathogenic Nematode Steinernema carpocapsae Identifies the X-Chromosome.</title>
        <authorList>
            <person name="Serra L."/>
            <person name="Macchietto M."/>
            <person name="Macias-Munoz A."/>
            <person name="McGill C.J."/>
            <person name="Rodriguez I.M."/>
            <person name="Rodriguez B."/>
            <person name="Murad R."/>
            <person name="Mortazavi A."/>
        </authorList>
    </citation>
    <scope>NUCLEOTIDE SEQUENCE [LARGE SCALE GENOMIC DNA]</scope>
    <source>
        <strain evidence="2 3">ALL</strain>
    </source>
</reference>
<comment type="caution">
    <text evidence="2">The sequence shown here is derived from an EMBL/GenBank/DDBJ whole genome shotgun (WGS) entry which is preliminary data.</text>
</comment>
<reference evidence="2 3" key="1">
    <citation type="journal article" date="2015" name="Genome Biol.">
        <title>Comparative genomics of Steinernema reveals deeply conserved gene regulatory networks.</title>
        <authorList>
            <person name="Dillman A.R."/>
            <person name="Macchietto M."/>
            <person name="Porter C.F."/>
            <person name="Rogers A."/>
            <person name="Williams B."/>
            <person name="Antoshechkin I."/>
            <person name="Lee M.M."/>
            <person name="Goodwin Z."/>
            <person name="Lu X."/>
            <person name="Lewis E.E."/>
            <person name="Goodrich-Blair H."/>
            <person name="Stock S.P."/>
            <person name="Adams B.J."/>
            <person name="Sternberg P.W."/>
            <person name="Mortazavi A."/>
        </authorList>
    </citation>
    <scope>NUCLEOTIDE SEQUENCE [LARGE SCALE GENOMIC DNA]</scope>
    <source>
        <strain evidence="2 3">ALL</strain>
    </source>
</reference>
<name>A0A4U5P9U2_STECR</name>
<evidence type="ECO:0000313" key="3">
    <source>
        <dbReference type="Proteomes" id="UP000298663"/>
    </source>
</evidence>